<feature type="transmembrane region" description="Helical" evidence="5">
    <location>
        <begin position="360"/>
        <end position="380"/>
    </location>
</feature>
<keyword evidence="2 5" id="KW-1133">Transmembrane helix</keyword>
<organism evidence="6 7">
    <name type="scientific">Mytilus coruscus</name>
    <name type="common">Sea mussel</name>
    <dbReference type="NCBI Taxonomy" id="42192"/>
    <lineage>
        <taxon>Eukaryota</taxon>
        <taxon>Metazoa</taxon>
        <taxon>Spiralia</taxon>
        <taxon>Lophotrochozoa</taxon>
        <taxon>Mollusca</taxon>
        <taxon>Bivalvia</taxon>
        <taxon>Autobranchia</taxon>
        <taxon>Pteriomorphia</taxon>
        <taxon>Mytilida</taxon>
        <taxon>Mytiloidea</taxon>
        <taxon>Mytilidae</taxon>
        <taxon>Mytilinae</taxon>
        <taxon>Mytilus</taxon>
    </lineage>
</organism>
<accession>A0A6J8DI49</accession>
<reference evidence="6 7" key="1">
    <citation type="submission" date="2020-06" db="EMBL/GenBank/DDBJ databases">
        <authorList>
            <person name="Li R."/>
            <person name="Bekaert M."/>
        </authorList>
    </citation>
    <scope>NUCLEOTIDE SEQUENCE [LARGE SCALE GENOMIC DNA]</scope>
    <source>
        <strain evidence="7">wild</strain>
    </source>
</reference>
<feature type="region of interest" description="Disordered" evidence="4">
    <location>
        <begin position="1"/>
        <end position="27"/>
    </location>
</feature>
<feature type="transmembrane region" description="Helical" evidence="5">
    <location>
        <begin position="48"/>
        <end position="69"/>
    </location>
</feature>
<dbReference type="OrthoDB" id="413079at2759"/>
<feature type="transmembrane region" description="Helical" evidence="5">
    <location>
        <begin position="386"/>
        <end position="409"/>
    </location>
</feature>
<dbReference type="SUPFAM" id="SSF103473">
    <property type="entry name" value="MFS general substrate transporter"/>
    <property type="match status" value="1"/>
</dbReference>
<keyword evidence="3 5" id="KW-0472">Membrane</keyword>
<evidence type="ECO:0000256" key="3">
    <source>
        <dbReference type="ARBA" id="ARBA00023136"/>
    </source>
</evidence>
<evidence type="ECO:0000313" key="7">
    <source>
        <dbReference type="Proteomes" id="UP000507470"/>
    </source>
</evidence>
<evidence type="ECO:0000313" key="6">
    <source>
        <dbReference type="EMBL" id="CAC5407705.1"/>
    </source>
</evidence>
<dbReference type="PANTHER" id="PTHR23121:SF10">
    <property type="entry name" value="MAJOR FACILITATOR SUPERFAMILY DOMAIN-CONTAINING PROTEIN 4A"/>
    <property type="match status" value="1"/>
</dbReference>
<feature type="transmembrane region" description="Helical" evidence="5">
    <location>
        <begin position="450"/>
        <end position="471"/>
    </location>
</feature>
<evidence type="ECO:0000256" key="5">
    <source>
        <dbReference type="SAM" id="Phobius"/>
    </source>
</evidence>
<evidence type="ECO:0008006" key="8">
    <source>
        <dbReference type="Google" id="ProtNLM"/>
    </source>
</evidence>
<evidence type="ECO:0000256" key="4">
    <source>
        <dbReference type="SAM" id="MobiDB-lite"/>
    </source>
</evidence>
<gene>
    <name evidence="6" type="ORF">MCOR_41154</name>
</gene>
<protein>
    <recommendedName>
        <fullName evidence="8">Major facilitator superfamily (MFS) profile domain-containing protein</fullName>
    </recommendedName>
</protein>
<name>A0A6J8DI49_MYTCO</name>
<dbReference type="PANTHER" id="PTHR23121">
    <property type="entry name" value="SODIUM-DEPENDENT GLUCOSE TRANSPORTER 1"/>
    <property type="match status" value="1"/>
</dbReference>
<dbReference type="Proteomes" id="UP000507470">
    <property type="component" value="Unassembled WGS sequence"/>
</dbReference>
<keyword evidence="1 5" id="KW-0812">Transmembrane</keyword>
<sequence length="531" mass="58538">MEETNENKDPISEKTEEESENKQLEYPVHPSDVLPEERVSFWKLFKENWLSILTDCLTFGSFGMGVAFLGPTLFDLGCQTSSDLKDMNWVIFAQLIMTLVGSISAGCLAKRAVPVYVLLLIGMVGLPLFMYLVPSCTVFAWLLVDLLLMGWCMGCIDCVANLRMIMRFGTNVTPFLQAMHFFYGLGAFISPMIAAPFLVNIDCTPLVDGVTSSSNSLRISRAQHLSKSRTAFVILGSIQLLITFIVVTVVTLEKMNIIKTGAYVSQSTSQHSLKAAALEKDERGGVSMKHIIIVTIMTSISLFIYDGIQSSFGDYIYSYAEKSIANLRKEEGAFMNACFWGCFAFGRLVAIPLATRLTSLFMLSINLGGVLGASILMLIFHTDKTVIYIGVCSLGLFLSSMTPTAISLAEQFININPSITSCLVVCAALGETLCPILVGNLFALIGPPTFLTFCLSATVLAVIFYVLLVLIGKRSIKYKEKPRTSFIFLYERKKAGESSLIMPSSLKYYSKMQEEPEENLQLGPIKPMSTE</sequence>
<feature type="transmembrane region" description="Helical" evidence="5">
    <location>
        <begin position="421"/>
        <end position="444"/>
    </location>
</feature>
<feature type="transmembrane region" description="Helical" evidence="5">
    <location>
        <begin position="115"/>
        <end position="133"/>
    </location>
</feature>
<evidence type="ECO:0000256" key="2">
    <source>
        <dbReference type="ARBA" id="ARBA00022989"/>
    </source>
</evidence>
<proteinExistence type="predicted"/>
<dbReference type="AlphaFoldDB" id="A0A6J8DI49"/>
<feature type="transmembrane region" description="Helical" evidence="5">
    <location>
        <begin position="231"/>
        <end position="252"/>
    </location>
</feature>
<evidence type="ECO:0000256" key="1">
    <source>
        <dbReference type="ARBA" id="ARBA00022692"/>
    </source>
</evidence>
<keyword evidence="7" id="KW-1185">Reference proteome</keyword>
<feature type="transmembrane region" description="Helical" evidence="5">
    <location>
        <begin position="139"/>
        <end position="160"/>
    </location>
</feature>
<dbReference type="EMBL" id="CACVKT020007423">
    <property type="protein sequence ID" value="CAC5407705.1"/>
    <property type="molecule type" value="Genomic_DNA"/>
</dbReference>
<feature type="compositionally biased region" description="Basic and acidic residues" evidence="4">
    <location>
        <begin position="1"/>
        <end position="14"/>
    </location>
</feature>
<dbReference type="Gene3D" id="1.20.1250.20">
    <property type="entry name" value="MFS general substrate transporter like domains"/>
    <property type="match status" value="1"/>
</dbReference>
<feature type="transmembrane region" description="Helical" evidence="5">
    <location>
        <begin position="332"/>
        <end position="353"/>
    </location>
</feature>
<dbReference type="InterPro" id="IPR036259">
    <property type="entry name" value="MFS_trans_sf"/>
</dbReference>
<feature type="transmembrane region" description="Helical" evidence="5">
    <location>
        <begin position="181"/>
        <end position="199"/>
    </location>
</feature>
<feature type="transmembrane region" description="Helical" evidence="5">
    <location>
        <begin position="89"/>
        <end position="108"/>
    </location>
</feature>
<feature type="transmembrane region" description="Helical" evidence="5">
    <location>
        <begin position="291"/>
        <end position="312"/>
    </location>
</feature>